<name>A0A316WL80_9FLAO</name>
<dbReference type="AlphaFoldDB" id="A0A316WL80"/>
<dbReference type="NCBIfam" id="TIGR03696">
    <property type="entry name" value="Rhs_assc_core"/>
    <property type="match status" value="1"/>
</dbReference>
<organism evidence="1 2">
    <name type="scientific">Chryseobacterium viscerum</name>
    <dbReference type="NCBI Taxonomy" id="1037377"/>
    <lineage>
        <taxon>Bacteria</taxon>
        <taxon>Pseudomonadati</taxon>
        <taxon>Bacteroidota</taxon>
        <taxon>Flavobacteriia</taxon>
        <taxon>Flavobacteriales</taxon>
        <taxon>Weeksellaceae</taxon>
        <taxon>Chryseobacterium group</taxon>
        <taxon>Chryseobacterium</taxon>
    </lineage>
</organism>
<evidence type="ECO:0000313" key="1">
    <source>
        <dbReference type="EMBL" id="PWN59928.1"/>
    </source>
</evidence>
<protein>
    <recommendedName>
        <fullName evidence="3">RHS repeat-associated core domain-containing protein</fullName>
    </recommendedName>
</protein>
<dbReference type="EMBL" id="PPEG02000007">
    <property type="protein sequence ID" value="PWN59928.1"/>
    <property type="molecule type" value="Genomic_DNA"/>
</dbReference>
<comment type="caution">
    <text evidence="1">The sequence shown here is derived from an EMBL/GenBank/DDBJ whole genome shotgun (WGS) entry which is preliminary data.</text>
</comment>
<gene>
    <name evidence="1" type="ORF">C1634_018085</name>
</gene>
<accession>A0A316WL80</accession>
<reference evidence="1 2" key="1">
    <citation type="submission" date="2018-04" db="EMBL/GenBank/DDBJ databases">
        <title>Chryseobacterium oncorhynchi 701B-08T from rainbow trout, and Chryseobacterium viscerum 687B-08T from diseased fish.</title>
        <authorList>
            <person name="Jeong J.-J."/>
            <person name="Lee Y.J."/>
            <person name="Pathiraja D."/>
            <person name="Park B."/>
            <person name="Choi I.-G."/>
            <person name="Kim K.D."/>
        </authorList>
    </citation>
    <scope>NUCLEOTIDE SEQUENCE [LARGE SCALE GENOMIC DNA]</scope>
    <source>
        <strain evidence="1 2">687B-08</strain>
    </source>
</reference>
<evidence type="ECO:0000313" key="2">
    <source>
        <dbReference type="Proteomes" id="UP000236413"/>
    </source>
</evidence>
<dbReference type="Gene3D" id="2.180.10.10">
    <property type="entry name" value="RHS repeat-associated core"/>
    <property type="match status" value="1"/>
</dbReference>
<evidence type="ECO:0008006" key="3">
    <source>
        <dbReference type="Google" id="ProtNLM"/>
    </source>
</evidence>
<proteinExistence type="predicted"/>
<sequence length="260" mass="29164">MYDYGARMYMPDLGRWGTQDDLSELQLHYSPYSYVFNNPIFFNDPTGMIGESFGNGEDPKKKEKEGPVKTIEIPEIIITKYNAFKSKANDVLMFVAPIIPSTKEEMAWHTARYGKYGNGVLSDLKIVGSMIVDVPNLLSESFNSILEIEDPEEIIAVTAITLVNLKKGKVGNIAKMGNFGGKFMKLAKLFRLNINSPTTMSILENLDKPVQEFISTYRKGSIKAVFPGEHLHSTVKEVLQNNDKAAKTARKLLIDGRFLK</sequence>
<dbReference type="Proteomes" id="UP000236413">
    <property type="component" value="Unassembled WGS sequence"/>
</dbReference>
<dbReference type="InterPro" id="IPR022385">
    <property type="entry name" value="Rhs_assc_core"/>
</dbReference>